<dbReference type="PROSITE" id="PS50158">
    <property type="entry name" value="ZF_CCHC"/>
    <property type="match status" value="1"/>
</dbReference>
<dbReference type="GO" id="GO:0003676">
    <property type="term" value="F:nucleic acid binding"/>
    <property type="evidence" value="ECO:0007669"/>
    <property type="project" value="InterPro"/>
</dbReference>
<dbReference type="GO" id="GO:0008270">
    <property type="term" value="F:zinc ion binding"/>
    <property type="evidence" value="ECO:0007669"/>
    <property type="project" value="UniProtKB-KW"/>
</dbReference>
<feature type="compositionally biased region" description="Polar residues" evidence="2">
    <location>
        <begin position="139"/>
        <end position="153"/>
    </location>
</feature>
<name>A0AAE1NRN9_9EUCA</name>
<keyword evidence="5" id="KW-1185">Reference proteome</keyword>
<accession>A0AAE1NRN9</accession>
<keyword evidence="1" id="KW-0862">Zinc</keyword>
<keyword evidence="1" id="KW-0863">Zinc-finger</keyword>
<evidence type="ECO:0000259" key="3">
    <source>
        <dbReference type="PROSITE" id="PS50158"/>
    </source>
</evidence>
<evidence type="ECO:0000313" key="5">
    <source>
        <dbReference type="Proteomes" id="UP001292094"/>
    </source>
</evidence>
<protein>
    <recommendedName>
        <fullName evidence="3">CCHC-type domain-containing protein</fullName>
    </recommendedName>
</protein>
<evidence type="ECO:0000256" key="2">
    <source>
        <dbReference type="SAM" id="MobiDB-lite"/>
    </source>
</evidence>
<dbReference type="PANTHER" id="PTHR46888">
    <property type="entry name" value="ZINC KNUCKLE DOMAINCONTAINING PROTEIN-RELATED"/>
    <property type="match status" value="1"/>
</dbReference>
<keyword evidence="1" id="KW-0479">Metal-binding</keyword>
<reference evidence="4" key="1">
    <citation type="submission" date="2023-11" db="EMBL/GenBank/DDBJ databases">
        <title>Genome assemblies of two species of porcelain crab, Petrolisthes cinctipes and Petrolisthes manimaculis (Anomura: Porcellanidae).</title>
        <authorList>
            <person name="Angst P."/>
        </authorList>
    </citation>
    <scope>NUCLEOTIDE SEQUENCE</scope>
    <source>
        <strain evidence="4">PB745_02</strain>
        <tissue evidence="4">Gill</tissue>
    </source>
</reference>
<dbReference type="InterPro" id="IPR001878">
    <property type="entry name" value="Znf_CCHC"/>
</dbReference>
<dbReference type="AlphaFoldDB" id="A0AAE1NRN9"/>
<comment type="caution">
    <text evidence="4">The sequence shown here is derived from an EMBL/GenBank/DDBJ whole genome shotgun (WGS) entry which is preliminary data.</text>
</comment>
<evidence type="ECO:0000313" key="4">
    <source>
        <dbReference type="EMBL" id="KAK4294960.1"/>
    </source>
</evidence>
<gene>
    <name evidence="4" type="ORF">Pmani_032453</name>
</gene>
<proteinExistence type="predicted"/>
<dbReference type="InterPro" id="IPR036875">
    <property type="entry name" value="Znf_CCHC_sf"/>
</dbReference>
<dbReference type="EMBL" id="JAWZYT010004170">
    <property type="protein sequence ID" value="KAK4294960.1"/>
    <property type="molecule type" value="Genomic_DNA"/>
</dbReference>
<sequence>MAEDKVRLFLKSRDVHELYQLTKDELRSAAGEFGVWLEGERKKDLQVELKTLLERKNWFRASDEENYNEGEEGEKRETPEGRIYMNFEGMEGLSGTEKFELMKLQIQREIENEQMVMKLQIQREIEKEQTERERIRGIQSPTISSPNPGTTISQNYNQPPQQNYNWRSMPPRKWQGVNPYYQKDGGSSGAVKCLGCGTVGHRKFQCPKSKPKPVGAVVAHRNIMECMERVKPQVPENQQQEEDEFEHFTISGTVKVEGSPEKKIRIFRNTGANQSLILKGALPWTSKTNTERKAACKGEGGRFSIPLHKVWLECGYVTCEVTVGVKETLSIDGVDMFIGNDLAGKRVIPNLQMVEDPVREMMENTPLVTIPNSTDEELMPEVFPVCAVTRAMARMGITESDEEMQEDQDLGVLFAETGEIENKQRNGKVGKVENQVELKVDMEIEKSELMKEQEKDESLKSLWNEDKRSDELDENFVGYYVDKDYELNINHVKGSENVIADALSRAPTSREAS</sequence>
<dbReference type="SUPFAM" id="SSF57756">
    <property type="entry name" value="Retrovirus zinc finger-like domains"/>
    <property type="match status" value="1"/>
</dbReference>
<dbReference type="Proteomes" id="UP001292094">
    <property type="component" value="Unassembled WGS sequence"/>
</dbReference>
<feature type="domain" description="CCHC-type" evidence="3">
    <location>
        <begin position="192"/>
        <end position="208"/>
    </location>
</feature>
<organism evidence="4 5">
    <name type="scientific">Petrolisthes manimaculis</name>
    <dbReference type="NCBI Taxonomy" id="1843537"/>
    <lineage>
        <taxon>Eukaryota</taxon>
        <taxon>Metazoa</taxon>
        <taxon>Ecdysozoa</taxon>
        <taxon>Arthropoda</taxon>
        <taxon>Crustacea</taxon>
        <taxon>Multicrustacea</taxon>
        <taxon>Malacostraca</taxon>
        <taxon>Eumalacostraca</taxon>
        <taxon>Eucarida</taxon>
        <taxon>Decapoda</taxon>
        <taxon>Pleocyemata</taxon>
        <taxon>Anomura</taxon>
        <taxon>Galatheoidea</taxon>
        <taxon>Porcellanidae</taxon>
        <taxon>Petrolisthes</taxon>
    </lineage>
</organism>
<feature type="region of interest" description="Disordered" evidence="2">
    <location>
        <begin position="128"/>
        <end position="160"/>
    </location>
</feature>
<dbReference type="PANTHER" id="PTHR46888:SF13">
    <property type="entry name" value="RIBONUCLEASE H"/>
    <property type="match status" value="1"/>
</dbReference>
<evidence type="ECO:0000256" key="1">
    <source>
        <dbReference type="PROSITE-ProRule" id="PRU00047"/>
    </source>
</evidence>